<organism evidence="2 3">
    <name type="scientific">Metabacillus herbersteinensis</name>
    <dbReference type="NCBI Taxonomy" id="283816"/>
    <lineage>
        <taxon>Bacteria</taxon>
        <taxon>Bacillati</taxon>
        <taxon>Bacillota</taxon>
        <taxon>Bacilli</taxon>
        <taxon>Bacillales</taxon>
        <taxon>Bacillaceae</taxon>
        <taxon>Metabacillus</taxon>
    </lineage>
</organism>
<evidence type="ECO:0000313" key="3">
    <source>
        <dbReference type="Proteomes" id="UP001589854"/>
    </source>
</evidence>
<proteinExistence type="predicted"/>
<keyword evidence="1" id="KW-0472">Membrane</keyword>
<accession>A0ABV6GMR7</accession>
<sequence>MHNREVCKQSKRSINDKRHPDAFCLQTEAAITAALLLISYSFVFQSFDPKVFGKFGMAALAANGTGTYGM</sequence>
<dbReference type="EMBL" id="JBHLVO010000060">
    <property type="protein sequence ID" value="MFC0274976.1"/>
    <property type="molecule type" value="Genomic_DNA"/>
</dbReference>
<dbReference type="Proteomes" id="UP001589854">
    <property type="component" value="Unassembled WGS sequence"/>
</dbReference>
<gene>
    <name evidence="2" type="ORF">ACFFIX_27125</name>
</gene>
<evidence type="ECO:0000313" key="2">
    <source>
        <dbReference type="EMBL" id="MFC0274976.1"/>
    </source>
</evidence>
<name>A0ABV6GMR7_9BACI</name>
<comment type="caution">
    <text evidence="2">The sequence shown here is derived from an EMBL/GenBank/DDBJ whole genome shotgun (WGS) entry which is preliminary data.</text>
</comment>
<dbReference type="RefSeq" id="WP_378939744.1">
    <property type="nucleotide sequence ID" value="NZ_JBHLVO010000060.1"/>
</dbReference>
<evidence type="ECO:0000256" key="1">
    <source>
        <dbReference type="SAM" id="Phobius"/>
    </source>
</evidence>
<keyword evidence="1" id="KW-0812">Transmembrane</keyword>
<reference evidence="2 3" key="1">
    <citation type="submission" date="2024-09" db="EMBL/GenBank/DDBJ databases">
        <authorList>
            <person name="Sun Q."/>
            <person name="Mori K."/>
        </authorList>
    </citation>
    <scope>NUCLEOTIDE SEQUENCE [LARGE SCALE GENOMIC DNA]</scope>
    <source>
        <strain evidence="2 3">CCM 7228</strain>
    </source>
</reference>
<keyword evidence="3" id="KW-1185">Reference proteome</keyword>
<keyword evidence="1" id="KW-1133">Transmembrane helix</keyword>
<protein>
    <submittedName>
        <fullName evidence="2">Uncharacterized protein</fullName>
    </submittedName>
</protein>
<feature type="transmembrane region" description="Helical" evidence="1">
    <location>
        <begin position="21"/>
        <end position="43"/>
    </location>
</feature>